<evidence type="ECO:0000313" key="6">
    <source>
        <dbReference type="Proteomes" id="UP000010798"/>
    </source>
</evidence>
<dbReference type="Pfam" id="PF00296">
    <property type="entry name" value="Bac_luciferase"/>
    <property type="match status" value="1"/>
</dbReference>
<dbReference type="FunFam" id="3.20.20.30:FF:000002">
    <property type="entry name" value="LLM class flavin-dependent oxidoreductase"/>
    <property type="match status" value="1"/>
</dbReference>
<dbReference type="AlphaFoldDB" id="L0DAG0"/>
<comment type="similarity">
    <text evidence="1">To bacterial alkanal monooxygenase alpha and beta chains.</text>
</comment>
<evidence type="ECO:0000256" key="2">
    <source>
        <dbReference type="ARBA" id="ARBA00074555"/>
    </source>
</evidence>
<dbReference type="GO" id="GO:0016705">
    <property type="term" value="F:oxidoreductase activity, acting on paired donors, with incorporation or reduction of molecular oxygen"/>
    <property type="evidence" value="ECO:0007669"/>
    <property type="project" value="InterPro"/>
</dbReference>
<dbReference type="eggNOG" id="COG2141">
    <property type="taxonomic scope" value="Bacteria"/>
</dbReference>
<dbReference type="HOGENOM" id="CLU_027853_9_0_0"/>
<dbReference type="Gene3D" id="3.20.20.30">
    <property type="entry name" value="Luciferase-like domain"/>
    <property type="match status" value="1"/>
</dbReference>
<feature type="region of interest" description="Disordered" evidence="3">
    <location>
        <begin position="329"/>
        <end position="369"/>
    </location>
</feature>
<reference evidence="5 6" key="1">
    <citation type="submission" date="2012-02" db="EMBL/GenBank/DDBJ databases">
        <title>Complete sequence of chromosome of Singulisphaera acidiphila DSM 18658.</title>
        <authorList>
            <consortium name="US DOE Joint Genome Institute (JGI-PGF)"/>
            <person name="Lucas S."/>
            <person name="Copeland A."/>
            <person name="Lapidus A."/>
            <person name="Glavina del Rio T."/>
            <person name="Dalin E."/>
            <person name="Tice H."/>
            <person name="Bruce D."/>
            <person name="Goodwin L."/>
            <person name="Pitluck S."/>
            <person name="Peters L."/>
            <person name="Ovchinnikova G."/>
            <person name="Chertkov O."/>
            <person name="Kyrpides N."/>
            <person name="Mavromatis K."/>
            <person name="Ivanova N."/>
            <person name="Brettin T."/>
            <person name="Detter J.C."/>
            <person name="Han C."/>
            <person name="Larimer F."/>
            <person name="Land M."/>
            <person name="Hauser L."/>
            <person name="Markowitz V."/>
            <person name="Cheng J.-F."/>
            <person name="Hugenholtz P."/>
            <person name="Woyke T."/>
            <person name="Wu D."/>
            <person name="Tindall B."/>
            <person name="Pomrenke H."/>
            <person name="Brambilla E."/>
            <person name="Klenk H.-P."/>
            <person name="Eisen J.A."/>
        </authorList>
    </citation>
    <scope>NUCLEOTIDE SEQUENCE [LARGE SCALE GENOMIC DNA]</scope>
    <source>
        <strain evidence="6">ATCC BAA-1392 / DSM 18658 / VKM B-2454 / MOB10</strain>
    </source>
</reference>
<dbReference type="NCBIfam" id="TIGR03558">
    <property type="entry name" value="oxido_grp_1"/>
    <property type="match status" value="1"/>
</dbReference>
<sequence length="369" mass="39988">MSQRLASTPLSVLDLAPIVQGGTASDAFRNTLDLARHAEEWDYKRYWVAEHHNISGIASAATAVVIGYIAGGTTRIRVGAGGIMLPNHAPLIIAEQFGTLESLYQCRIDLGLGRAPGGDQRTAQALRRKLGSSGDTFPQDLMELLSYFRAAVPGQAVRAVPGEGLNVPIWLLGSSDFSARLAAELGLPFAFASHFAPDYLFAALDLYRTHFKPSEWLDKPHVMIGVNLFAAETDKEAHRLFTSLQQAFLNLIRGHPGPLPPPVDRMDGHWNPAERPHVDRMTRVSVVGSPATVQRGLESLIDATGADELMLTGQIFDHQARLRSFQIAADARKAASSEQPTEPDLPGQPADPLHPQAPSPESIRGSLPR</sequence>
<dbReference type="InterPro" id="IPR050766">
    <property type="entry name" value="Bact_Lucif_Oxidored"/>
</dbReference>
<name>L0DAG0_SINAD</name>
<dbReference type="Proteomes" id="UP000010798">
    <property type="component" value="Chromosome"/>
</dbReference>
<accession>L0DAG0</accession>
<dbReference type="GO" id="GO:0005829">
    <property type="term" value="C:cytosol"/>
    <property type="evidence" value="ECO:0007669"/>
    <property type="project" value="TreeGrafter"/>
</dbReference>
<dbReference type="SUPFAM" id="SSF51679">
    <property type="entry name" value="Bacterial luciferase-like"/>
    <property type="match status" value="1"/>
</dbReference>
<evidence type="ECO:0000313" key="5">
    <source>
        <dbReference type="EMBL" id="AGA25646.1"/>
    </source>
</evidence>
<dbReference type="PANTHER" id="PTHR30137:SF6">
    <property type="entry name" value="LUCIFERASE-LIKE MONOOXYGENASE"/>
    <property type="match status" value="1"/>
</dbReference>
<feature type="domain" description="Luciferase-like" evidence="4">
    <location>
        <begin position="21"/>
        <end position="304"/>
    </location>
</feature>
<dbReference type="STRING" id="886293.Sinac_1257"/>
<organism evidence="5 6">
    <name type="scientific">Singulisphaera acidiphila (strain ATCC BAA-1392 / DSM 18658 / VKM B-2454 / MOB10)</name>
    <dbReference type="NCBI Taxonomy" id="886293"/>
    <lineage>
        <taxon>Bacteria</taxon>
        <taxon>Pseudomonadati</taxon>
        <taxon>Planctomycetota</taxon>
        <taxon>Planctomycetia</taxon>
        <taxon>Isosphaerales</taxon>
        <taxon>Isosphaeraceae</taxon>
        <taxon>Singulisphaera</taxon>
    </lineage>
</organism>
<dbReference type="KEGG" id="saci:Sinac_1257"/>
<keyword evidence="6" id="KW-1185">Reference proteome</keyword>
<gene>
    <name evidence="5" type="ordered locus">Sinac_1257</name>
</gene>
<dbReference type="InterPro" id="IPR019949">
    <property type="entry name" value="CmoO-like"/>
</dbReference>
<dbReference type="RefSeq" id="WP_015244822.1">
    <property type="nucleotide sequence ID" value="NC_019892.1"/>
</dbReference>
<dbReference type="PANTHER" id="PTHR30137">
    <property type="entry name" value="LUCIFERASE-LIKE MONOOXYGENASE"/>
    <property type="match status" value="1"/>
</dbReference>
<evidence type="ECO:0000256" key="1">
    <source>
        <dbReference type="ARBA" id="ARBA00007789"/>
    </source>
</evidence>
<dbReference type="OrthoDB" id="9780518at2"/>
<evidence type="ECO:0000256" key="3">
    <source>
        <dbReference type="SAM" id="MobiDB-lite"/>
    </source>
</evidence>
<evidence type="ECO:0000259" key="4">
    <source>
        <dbReference type="Pfam" id="PF00296"/>
    </source>
</evidence>
<protein>
    <recommendedName>
        <fullName evidence="2">Luciferase-like monooxygenase</fullName>
    </recommendedName>
</protein>
<dbReference type="InterPro" id="IPR011251">
    <property type="entry name" value="Luciferase-like_dom"/>
</dbReference>
<dbReference type="EMBL" id="CP003364">
    <property type="protein sequence ID" value="AGA25646.1"/>
    <property type="molecule type" value="Genomic_DNA"/>
</dbReference>
<dbReference type="CDD" id="cd00347">
    <property type="entry name" value="Flavin_utilizing_monoxygenases"/>
    <property type="match status" value="1"/>
</dbReference>
<dbReference type="InterPro" id="IPR036661">
    <property type="entry name" value="Luciferase-like_sf"/>
</dbReference>
<proteinExistence type="predicted"/>